<feature type="domain" description="Thioredoxin" evidence="2">
    <location>
        <begin position="44"/>
        <end position="191"/>
    </location>
</feature>
<protein>
    <recommendedName>
        <fullName evidence="2">Thioredoxin domain-containing protein</fullName>
    </recommendedName>
</protein>
<dbReference type="InterPro" id="IPR036249">
    <property type="entry name" value="Thioredoxin-like_sf"/>
</dbReference>
<dbReference type="InterPro" id="IPR000866">
    <property type="entry name" value="AhpC/TSA"/>
</dbReference>
<proteinExistence type="predicted"/>
<feature type="signal peptide" evidence="1">
    <location>
        <begin position="1"/>
        <end position="26"/>
    </location>
</feature>
<name>A0ABQ4PUF0_9PROT</name>
<dbReference type="PANTHER" id="PTHR42852:SF17">
    <property type="entry name" value="THIOREDOXIN-LIKE PROTEIN HI_1115"/>
    <property type="match status" value="1"/>
</dbReference>
<dbReference type="Pfam" id="PF00578">
    <property type="entry name" value="AhpC-TSA"/>
    <property type="match status" value="1"/>
</dbReference>
<dbReference type="CDD" id="cd02966">
    <property type="entry name" value="TlpA_like_family"/>
    <property type="match status" value="1"/>
</dbReference>
<comment type="caution">
    <text evidence="3">The sequence shown here is derived from an EMBL/GenBank/DDBJ whole genome shotgun (WGS) entry which is preliminary data.</text>
</comment>
<accession>A0ABQ4PUF0</accession>
<dbReference type="PROSITE" id="PS51352">
    <property type="entry name" value="THIOREDOXIN_2"/>
    <property type="match status" value="1"/>
</dbReference>
<evidence type="ECO:0000259" key="2">
    <source>
        <dbReference type="PROSITE" id="PS51352"/>
    </source>
</evidence>
<dbReference type="InterPro" id="IPR050553">
    <property type="entry name" value="Thioredoxin_ResA/DsbE_sf"/>
</dbReference>
<gene>
    <name evidence="3" type="ORF">PsB1_0762</name>
</gene>
<organism evidence="3 4">
    <name type="scientific">Candidatus Phycosocius spiralis</name>
    <dbReference type="NCBI Taxonomy" id="2815099"/>
    <lineage>
        <taxon>Bacteria</taxon>
        <taxon>Pseudomonadati</taxon>
        <taxon>Pseudomonadota</taxon>
        <taxon>Alphaproteobacteria</taxon>
        <taxon>Caulobacterales</taxon>
        <taxon>Caulobacterales incertae sedis</taxon>
        <taxon>Candidatus Phycosocius</taxon>
    </lineage>
</organism>
<dbReference type="Gene3D" id="3.40.30.10">
    <property type="entry name" value="Glutaredoxin"/>
    <property type="match status" value="1"/>
</dbReference>
<dbReference type="Proteomes" id="UP001161064">
    <property type="component" value="Unassembled WGS sequence"/>
</dbReference>
<dbReference type="EMBL" id="BPFZ01000003">
    <property type="protein sequence ID" value="GIU66608.1"/>
    <property type="molecule type" value="Genomic_DNA"/>
</dbReference>
<evidence type="ECO:0000313" key="4">
    <source>
        <dbReference type="Proteomes" id="UP001161064"/>
    </source>
</evidence>
<keyword evidence="4" id="KW-1185">Reference proteome</keyword>
<feature type="chain" id="PRO_5046808958" description="Thioredoxin domain-containing protein" evidence="1">
    <location>
        <begin position="27"/>
        <end position="199"/>
    </location>
</feature>
<keyword evidence="1" id="KW-0732">Signal</keyword>
<sequence length="199" mass="21669">MLSIDRRMTLKTLAAGCALGVNPALAQTTAPTTPPVDPRPRSYDLIGQKAPATDLARLDGGRFTNKDFIGKTTIVQFWGIWCPDCLADVDDVAALNRLIKGDKKLRFIGIHTRGRYGRWGGLEPFFTEKNYRFPVAIDDDSAAYKAWQIKWVPSFVIVGPDGTIRDYTTDLKAGSGIGVAGLIAKARGIAKANQSKFPA</sequence>
<evidence type="ECO:0000256" key="1">
    <source>
        <dbReference type="SAM" id="SignalP"/>
    </source>
</evidence>
<dbReference type="InterPro" id="IPR013766">
    <property type="entry name" value="Thioredoxin_domain"/>
</dbReference>
<dbReference type="SUPFAM" id="SSF52833">
    <property type="entry name" value="Thioredoxin-like"/>
    <property type="match status" value="1"/>
</dbReference>
<evidence type="ECO:0000313" key="3">
    <source>
        <dbReference type="EMBL" id="GIU66608.1"/>
    </source>
</evidence>
<dbReference type="PANTHER" id="PTHR42852">
    <property type="entry name" value="THIOL:DISULFIDE INTERCHANGE PROTEIN DSBE"/>
    <property type="match status" value="1"/>
</dbReference>
<reference evidence="3" key="1">
    <citation type="submission" date="2021-05" db="EMBL/GenBank/DDBJ databases">
        <authorList>
            <person name="Tanabe Y."/>
        </authorList>
    </citation>
    <scope>NUCLEOTIDE SEQUENCE</scope>
    <source>
        <strain evidence="3">BOTRYCO-1</strain>
    </source>
</reference>
<reference evidence="3" key="2">
    <citation type="journal article" date="2023" name="ISME Commun">
        <title>Characterization of a bloom-associated alphaproteobacterial lineage, 'Candidatus Phycosocius': insights into freshwater algal-bacterial interactions.</title>
        <authorList>
            <person name="Tanabe Y."/>
            <person name="Yamaguchi H."/>
            <person name="Yoshida M."/>
            <person name="Kai A."/>
            <person name="Okazaki Y."/>
        </authorList>
    </citation>
    <scope>NUCLEOTIDE SEQUENCE</scope>
    <source>
        <strain evidence="3">BOTRYCO-1</strain>
    </source>
</reference>